<dbReference type="PANTHER" id="PTHR23513">
    <property type="entry name" value="INTEGRAL MEMBRANE EFFLUX PROTEIN-RELATED"/>
    <property type="match status" value="1"/>
</dbReference>
<dbReference type="SUPFAM" id="SSF103473">
    <property type="entry name" value="MFS general substrate transporter"/>
    <property type="match status" value="1"/>
</dbReference>
<evidence type="ECO:0008006" key="10">
    <source>
        <dbReference type="Google" id="ProtNLM"/>
    </source>
</evidence>
<reference evidence="8 9" key="1">
    <citation type="submission" date="2016-01" db="EMBL/GenBank/DDBJ databases">
        <title>Whole genome sequence and analysis of Micromonospora rosaria DSM 803, which can produce antibacterial substance rosamicin.</title>
        <authorList>
            <person name="Yang H."/>
            <person name="He X."/>
            <person name="Zhu D."/>
        </authorList>
    </citation>
    <scope>NUCLEOTIDE SEQUENCE [LARGE SCALE GENOMIC DNA]</scope>
    <source>
        <strain evidence="8 9">DSM 803</strain>
    </source>
</reference>
<dbReference type="Pfam" id="PF07690">
    <property type="entry name" value="MFS_1"/>
    <property type="match status" value="1"/>
</dbReference>
<organism evidence="8 9">
    <name type="scientific">Micromonospora rosaria</name>
    <dbReference type="NCBI Taxonomy" id="47874"/>
    <lineage>
        <taxon>Bacteria</taxon>
        <taxon>Bacillati</taxon>
        <taxon>Actinomycetota</taxon>
        <taxon>Actinomycetes</taxon>
        <taxon>Micromonosporales</taxon>
        <taxon>Micromonosporaceae</taxon>
        <taxon>Micromonospora</taxon>
    </lineage>
</organism>
<keyword evidence="5 7" id="KW-0472">Membrane</keyword>
<evidence type="ECO:0000313" key="9">
    <source>
        <dbReference type="Proteomes" id="UP000070620"/>
    </source>
</evidence>
<dbReference type="AlphaFoldDB" id="A0A136Q096"/>
<dbReference type="GO" id="GO:0005886">
    <property type="term" value="C:plasma membrane"/>
    <property type="evidence" value="ECO:0007669"/>
    <property type="project" value="UniProtKB-SubCell"/>
</dbReference>
<evidence type="ECO:0000256" key="6">
    <source>
        <dbReference type="SAM" id="MobiDB-lite"/>
    </source>
</evidence>
<dbReference type="Gene3D" id="1.20.1250.20">
    <property type="entry name" value="MFS general substrate transporter like domains"/>
    <property type="match status" value="1"/>
</dbReference>
<feature type="region of interest" description="Disordered" evidence="6">
    <location>
        <begin position="410"/>
        <end position="433"/>
    </location>
</feature>
<keyword evidence="3 7" id="KW-0812">Transmembrane</keyword>
<evidence type="ECO:0000256" key="4">
    <source>
        <dbReference type="ARBA" id="ARBA00022989"/>
    </source>
</evidence>
<comment type="caution">
    <text evidence="8">The sequence shown here is derived from an EMBL/GenBank/DDBJ whole genome shotgun (WGS) entry which is preliminary data.</text>
</comment>
<name>A0A136Q096_9ACTN</name>
<dbReference type="RefSeq" id="WP_067359200.1">
    <property type="nucleotide sequence ID" value="NZ_JBIUBN010000012.1"/>
</dbReference>
<feature type="transmembrane region" description="Helical" evidence="7">
    <location>
        <begin position="152"/>
        <end position="185"/>
    </location>
</feature>
<dbReference type="InterPro" id="IPR036259">
    <property type="entry name" value="MFS_trans_sf"/>
</dbReference>
<evidence type="ECO:0000256" key="7">
    <source>
        <dbReference type="SAM" id="Phobius"/>
    </source>
</evidence>
<dbReference type="InterPro" id="IPR011701">
    <property type="entry name" value="MFS"/>
</dbReference>
<feature type="transmembrane region" description="Helical" evidence="7">
    <location>
        <begin position="103"/>
        <end position="119"/>
    </location>
</feature>
<evidence type="ECO:0000256" key="3">
    <source>
        <dbReference type="ARBA" id="ARBA00022692"/>
    </source>
</evidence>
<dbReference type="Proteomes" id="UP000070620">
    <property type="component" value="Unassembled WGS sequence"/>
</dbReference>
<evidence type="ECO:0000313" key="8">
    <source>
        <dbReference type="EMBL" id="KXK63886.1"/>
    </source>
</evidence>
<dbReference type="PANTHER" id="PTHR23513:SF6">
    <property type="entry name" value="MAJOR FACILITATOR SUPERFAMILY ASSOCIATED DOMAIN-CONTAINING PROTEIN"/>
    <property type="match status" value="1"/>
</dbReference>
<dbReference type="EMBL" id="LRQV01000001">
    <property type="protein sequence ID" value="KXK63886.1"/>
    <property type="molecule type" value="Genomic_DNA"/>
</dbReference>
<proteinExistence type="predicted"/>
<accession>A0A136Q096</accession>
<evidence type="ECO:0000256" key="5">
    <source>
        <dbReference type="ARBA" id="ARBA00023136"/>
    </source>
</evidence>
<feature type="transmembrane region" description="Helical" evidence="7">
    <location>
        <begin position="325"/>
        <end position="347"/>
    </location>
</feature>
<keyword evidence="9" id="KW-1185">Reference proteome</keyword>
<keyword evidence="2" id="KW-1003">Cell membrane</keyword>
<feature type="transmembrane region" description="Helical" evidence="7">
    <location>
        <begin position="270"/>
        <end position="289"/>
    </location>
</feature>
<feature type="transmembrane region" description="Helical" evidence="7">
    <location>
        <begin position="78"/>
        <end position="96"/>
    </location>
</feature>
<feature type="transmembrane region" description="Helical" evidence="7">
    <location>
        <begin position="15"/>
        <end position="39"/>
    </location>
</feature>
<feature type="transmembrane region" description="Helical" evidence="7">
    <location>
        <begin position="387"/>
        <end position="405"/>
    </location>
</feature>
<feature type="transmembrane region" description="Helical" evidence="7">
    <location>
        <begin position="301"/>
        <end position="319"/>
    </location>
</feature>
<gene>
    <name evidence="8" type="ORF">AWW66_00045</name>
</gene>
<feature type="compositionally biased region" description="Basic and acidic residues" evidence="6">
    <location>
        <begin position="414"/>
        <end position="430"/>
    </location>
</feature>
<evidence type="ECO:0000256" key="2">
    <source>
        <dbReference type="ARBA" id="ARBA00022475"/>
    </source>
</evidence>
<sequence length="443" mass="45321">MDPATSDTALRRNAILFVTVSLVSGFGGTAMSLVAGVWVMDLTGSAALASLAGFCVFLPTLIGPLLGALVDRLPRRPLLIWTNLLVACSLLLLLAVRSADQVWLLYTVMLAYGVSYVLLDAGEAALLPAALPADELGRINGFRMSAQEGAKLLAPLVGAALFTVVGGAAVSALAATMLLVAAVLYRLVRVRYVPPATPPQAAAGQGAAPDAPGRGWRHLMRDTGEGVRFLRRRVHLLAIVLLGALAMTMSGLTTAPLFAVVDEGLGLTPAFMGVLSSAQGAGALAGGLVTGRLITRRGEAAVGACGALLLAVGTAARLLPWTPAVVASSVIIGIGLPWTVVAAMTAVQTRTPERLLGRVAASANTLVFGPTAIAIPIGAFLVTVADYRGTLLAAALLTALGAWWLGRRGAGPEPDGRPTDPERDGSRVGTRDGAVAVEADEVA</sequence>
<dbReference type="CDD" id="cd06173">
    <property type="entry name" value="MFS_MefA_like"/>
    <property type="match status" value="1"/>
</dbReference>
<dbReference type="GO" id="GO:0022857">
    <property type="term" value="F:transmembrane transporter activity"/>
    <property type="evidence" value="ECO:0007669"/>
    <property type="project" value="InterPro"/>
</dbReference>
<feature type="transmembrane region" description="Helical" evidence="7">
    <location>
        <begin position="46"/>
        <end position="66"/>
    </location>
</feature>
<keyword evidence="4 7" id="KW-1133">Transmembrane helix</keyword>
<feature type="transmembrane region" description="Helical" evidence="7">
    <location>
        <begin position="359"/>
        <end position="381"/>
    </location>
</feature>
<evidence type="ECO:0000256" key="1">
    <source>
        <dbReference type="ARBA" id="ARBA00004651"/>
    </source>
</evidence>
<protein>
    <recommendedName>
        <fullName evidence="10">MFS transporter</fullName>
    </recommendedName>
</protein>
<feature type="transmembrane region" description="Helical" evidence="7">
    <location>
        <begin position="236"/>
        <end position="258"/>
    </location>
</feature>
<comment type="subcellular location">
    <subcellularLocation>
        <location evidence="1">Cell membrane</location>
        <topology evidence="1">Multi-pass membrane protein</topology>
    </subcellularLocation>
</comment>